<organism evidence="1 2">
    <name type="scientific">Colwellia psychrerythraea</name>
    <name type="common">Vibrio psychroerythus</name>
    <dbReference type="NCBI Taxonomy" id="28229"/>
    <lineage>
        <taxon>Bacteria</taxon>
        <taxon>Pseudomonadati</taxon>
        <taxon>Pseudomonadota</taxon>
        <taxon>Gammaproteobacteria</taxon>
        <taxon>Alteromonadales</taxon>
        <taxon>Colwelliaceae</taxon>
        <taxon>Colwellia</taxon>
    </lineage>
</organism>
<dbReference type="EMBL" id="MAAF01000025">
    <property type="protein sequence ID" value="OUR83909.1"/>
    <property type="molecule type" value="Genomic_DNA"/>
</dbReference>
<comment type="caution">
    <text evidence="1">The sequence shown here is derived from an EMBL/GenBank/DDBJ whole genome shotgun (WGS) entry which is preliminary data.</text>
</comment>
<reference evidence="2" key="1">
    <citation type="journal article" date="2017" name="Proc. Natl. Acad. Sci. U.S.A.">
        <title>Simulation of Deepwater Horizon oil plume reveals substrate specialization within a complex community of hydrocarbon degraders.</title>
        <authorList>
            <person name="Hu P."/>
            <person name="Dubinsky E.A."/>
            <person name="Probst A.J."/>
            <person name="Wang J."/>
            <person name="Sieber C.M.K."/>
            <person name="Tom L.M."/>
            <person name="Gardinali P."/>
            <person name="Banfield J.F."/>
            <person name="Atlas R.M."/>
            <person name="Andersen G.L."/>
        </authorList>
    </citation>
    <scope>NUCLEOTIDE SEQUENCE [LARGE SCALE GENOMIC DNA]</scope>
</reference>
<sequence>MAKNVLIKRSGSNIPYHFIGICLEEGSLDYRNNDRSCVILILNRKNQYESILNVSNLIKERSKLHDALNDGDNVFLSADDSKNNEIVSCFNRAQHLSLCEIS</sequence>
<protein>
    <submittedName>
        <fullName evidence="1">Uncharacterized protein</fullName>
    </submittedName>
</protein>
<dbReference type="AlphaFoldDB" id="A0A1Y5EMY4"/>
<proteinExistence type="predicted"/>
<accession>A0A1Y5EMY4</accession>
<evidence type="ECO:0000313" key="2">
    <source>
        <dbReference type="Proteomes" id="UP000243053"/>
    </source>
</evidence>
<dbReference type="Proteomes" id="UP000243053">
    <property type="component" value="Unassembled WGS sequence"/>
</dbReference>
<evidence type="ECO:0000313" key="1">
    <source>
        <dbReference type="EMBL" id="OUR83909.1"/>
    </source>
</evidence>
<gene>
    <name evidence="1" type="ORF">A9Q75_04660</name>
</gene>
<name>A0A1Y5EMY4_COLPS</name>